<evidence type="ECO:0000256" key="2">
    <source>
        <dbReference type="ARBA" id="ARBA00007345"/>
    </source>
</evidence>
<dbReference type="AlphaFoldDB" id="A0A843V7Q1"/>
<reference evidence="9" key="1">
    <citation type="submission" date="2017-07" db="EMBL/GenBank/DDBJ databases">
        <title>Taro Niue Genome Assembly and Annotation.</title>
        <authorList>
            <person name="Atibalentja N."/>
            <person name="Keating K."/>
            <person name="Fields C.J."/>
        </authorList>
    </citation>
    <scope>NUCLEOTIDE SEQUENCE</scope>
    <source>
        <strain evidence="9">Niue_2</strain>
        <tissue evidence="9">Leaf</tissue>
    </source>
</reference>
<comment type="subcellular location">
    <subcellularLocation>
        <location evidence="1">Mitochondrion</location>
    </subcellularLocation>
</comment>
<evidence type="ECO:0000256" key="4">
    <source>
        <dbReference type="ARBA" id="ARBA00023128"/>
    </source>
</evidence>
<accession>A0A843V7Q1</accession>
<keyword evidence="4" id="KW-0496">Mitochondrion</keyword>
<dbReference type="InterPro" id="IPR002222">
    <property type="entry name" value="Ribosomal_uS19"/>
</dbReference>
<evidence type="ECO:0000313" key="9">
    <source>
        <dbReference type="EMBL" id="MQL92361.1"/>
    </source>
</evidence>
<dbReference type="GO" id="GO:0005763">
    <property type="term" value="C:mitochondrial small ribosomal subunit"/>
    <property type="evidence" value="ECO:0007669"/>
    <property type="project" value="TreeGrafter"/>
</dbReference>
<dbReference type="GO" id="GO:0000028">
    <property type="term" value="P:ribosomal small subunit assembly"/>
    <property type="evidence" value="ECO:0007669"/>
    <property type="project" value="TreeGrafter"/>
</dbReference>
<dbReference type="GO" id="GO:0003735">
    <property type="term" value="F:structural constituent of ribosome"/>
    <property type="evidence" value="ECO:0007669"/>
    <property type="project" value="InterPro"/>
</dbReference>
<sequence length="221" mass="24468">MPRRSLWKGSFVDAFLFKLKEKGKSIANRKIWSRRSSILPEFVGSSVLIYNGKNHVRRKITEGMVGHKFGEFAMTRRRKPWRTGASGPVSKRGGARRYSTWAPLADAAPLTSSNGPTHIISRWFSALCSPLKSGHSSVKELNLRNSLFVGNRHMSTAAADIADPPGQMLKYECKQEIFSKSGEKIDGLKVTTPLGKGWRHLLRCSSSQGLATLLGAKAQRS</sequence>
<evidence type="ECO:0000256" key="7">
    <source>
        <dbReference type="ARBA" id="ARBA00044183"/>
    </source>
</evidence>
<comment type="caution">
    <text evidence="9">The sequence shown here is derived from an EMBL/GenBank/DDBJ whole genome shotgun (WGS) entry which is preliminary data.</text>
</comment>
<evidence type="ECO:0000256" key="6">
    <source>
        <dbReference type="ARBA" id="ARBA00035495"/>
    </source>
</evidence>
<dbReference type="GO" id="GO:0006412">
    <property type="term" value="P:translation"/>
    <property type="evidence" value="ECO:0007669"/>
    <property type="project" value="InterPro"/>
</dbReference>
<dbReference type="InterPro" id="IPR023575">
    <property type="entry name" value="Ribosomal_uS19_SF"/>
</dbReference>
<dbReference type="Proteomes" id="UP000652761">
    <property type="component" value="Unassembled WGS sequence"/>
</dbReference>
<dbReference type="EMBL" id="NMUH01001440">
    <property type="protein sequence ID" value="MQL92361.1"/>
    <property type="molecule type" value="Genomic_DNA"/>
</dbReference>
<dbReference type="GO" id="GO:0003723">
    <property type="term" value="F:RNA binding"/>
    <property type="evidence" value="ECO:0007669"/>
    <property type="project" value="InterPro"/>
</dbReference>
<keyword evidence="5 8" id="KW-0687">Ribonucleoprotein</keyword>
<evidence type="ECO:0000256" key="5">
    <source>
        <dbReference type="ARBA" id="ARBA00023274"/>
    </source>
</evidence>
<dbReference type="PANTHER" id="PTHR11880:SF67">
    <property type="entry name" value="SMALL RIBOSOMAL SUBUNIT PROTEIN US19M"/>
    <property type="match status" value="1"/>
</dbReference>
<dbReference type="OrthoDB" id="668723at2759"/>
<evidence type="ECO:0000256" key="1">
    <source>
        <dbReference type="ARBA" id="ARBA00004173"/>
    </source>
</evidence>
<dbReference type="InterPro" id="IPR005732">
    <property type="entry name" value="Ribosomal_uS19_bac-type"/>
</dbReference>
<proteinExistence type="inferred from homology"/>
<evidence type="ECO:0000256" key="8">
    <source>
        <dbReference type="RuleBase" id="RU003485"/>
    </source>
</evidence>
<comment type="similarity">
    <text evidence="2 8">Belongs to the universal ribosomal protein uS19 family.</text>
</comment>
<gene>
    <name evidence="9" type="ORF">Taro_024982</name>
</gene>
<dbReference type="PROSITE" id="PS00323">
    <property type="entry name" value="RIBOSOMAL_S19"/>
    <property type="match status" value="1"/>
</dbReference>
<dbReference type="PANTHER" id="PTHR11880">
    <property type="entry name" value="RIBOSOMAL PROTEIN S19P FAMILY MEMBER"/>
    <property type="match status" value="1"/>
</dbReference>
<keyword evidence="10" id="KW-1185">Reference proteome</keyword>
<dbReference type="FunFam" id="3.30.860.10:FF:000003">
    <property type="entry name" value="Ribosomal protein S19, mitochondrial"/>
    <property type="match status" value="1"/>
</dbReference>
<dbReference type="SUPFAM" id="SSF54570">
    <property type="entry name" value="Ribosomal protein S19"/>
    <property type="match status" value="1"/>
</dbReference>
<evidence type="ECO:0000313" key="10">
    <source>
        <dbReference type="Proteomes" id="UP000652761"/>
    </source>
</evidence>
<protein>
    <recommendedName>
        <fullName evidence="7">Small ribosomal subunit protein uS19m</fullName>
    </recommendedName>
    <alternativeName>
        <fullName evidence="6">30S ribosomal protein S19, chloroplastic</fullName>
    </alternativeName>
</protein>
<dbReference type="Pfam" id="PF00203">
    <property type="entry name" value="Ribosomal_S19"/>
    <property type="match status" value="1"/>
</dbReference>
<dbReference type="InterPro" id="IPR020934">
    <property type="entry name" value="Ribosomal_uS19_CS"/>
</dbReference>
<dbReference type="Gene3D" id="3.30.860.10">
    <property type="entry name" value="30s Ribosomal Protein S19, Chain A"/>
    <property type="match status" value="1"/>
</dbReference>
<dbReference type="HAMAP" id="MF_00531">
    <property type="entry name" value="Ribosomal_uS19"/>
    <property type="match status" value="1"/>
</dbReference>
<dbReference type="NCBIfam" id="TIGR01050">
    <property type="entry name" value="rpsS_bact"/>
    <property type="match status" value="1"/>
</dbReference>
<evidence type="ECO:0000256" key="3">
    <source>
        <dbReference type="ARBA" id="ARBA00022980"/>
    </source>
</evidence>
<dbReference type="PRINTS" id="PR00975">
    <property type="entry name" value="RIBOSOMALS19"/>
</dbReference>
<name>A0A843V7Q1_COLES</name>
<organism evidence="9 10">
    <name type="scientific">Colocasia esculenta</name>
    <name type="common">Wild taro</name>
    <name type="synonym">Arum esculentum</name>
    <dbReference type="NCBI Taxonomy" id="4460"/>
    <lineage>
        <taxon>Eukaryota</taxon>
        <taxon>Viridiplantae</taxon>
        <taxon>Streptophyta</taxon>
        <taxon>Embryophyta</taxon>
        <taxon>Tracheophyta</taxon>
        <taxon>Spermatophyta</taxon>
        <taxon>Magnoliopsida</taxon>
        <taxon>Liliopsida</taxon>
        <taxon>Araceae</taxon>
        <taxon>Aroideae</taxon>
        <taxon>Colocasieae</taxon>
        <taxon>Colocasia</taxon>
    </lineage>
</organism>
<keyword evidence="3 8" id="KW-0689">Ribosomal protein</keyword>